<proteinExistence type="predicted"/>
<evidence type="ECO:0000313" key="1">
    <source>
        <dbReference type="EMBL" id="CAI9917029.1"/>
    </source>
</evidence>
<name>A0AA86NC83_9EUKA</name>
<gene>
    <name evidence="1" type="ORF">HINF_LOCUS4674</name>
    <name evidence="2" type="ORF">HINF_LOCUS70080</name>
</gene>
<dbReference type="InterPro" id="IPR032675">
    <property type="entry name" value="LRR_dom_sf"/>
</dbReference>
<dbReference type="Gene3D" id="3.80.10.10">
    <property type="entry name" value="Ribonuclease Inhibitor"/>
    <property type="match status" value="1"/>
</dbReference>
<dbReference type="SUPFAM" id="SSF52047">
    <property type="entry name" value="RNI-like"/>
    <property type="match status" value="1"/>
</dbReference>
<sequence length="269" mass="30948">MQQYIQLCKKHLVKPDEQYFQQLKLQELFPRIGSFTLKKANGLVAVELLKNMNLQRLYLEDMPMNKYFSQLLGALKNSPNLLELSLINCSFSAHQTTILFKLMSSFSKLDLLDISQNQFNIESICKVQLKITKLSMRGSTFLNPNYFSDLMKSLSNLKSLDLRQNNLRPMTNFIEFALNFFNLQPETLNLSFCYVSKPQLREVISLLKITKSCVLVHVDGLNLVEEGTIFKVQLNNYEFGSVQLKNLMEEMEEPVIVGASQLVGLEDIK</sequence>
<protein>
    <submittedName>
        <fullName evidence="1">Leucine-rich repeat domain superfamily</fullName>
    </submittedName>
    <submittedName>
        <fullName evidence="2">Leucine-rich_repeat domain superfamily</fullName>
    </submittedName>
</protein>
<dbReference type="EMBL" id="CATOUU010000118">
    <property type="protein sequence ID" value="CAI9917029.1"/>
    <property type="molecule type" value="Genomic_DNA"/>
</dbReference>
<reference evidence="1" key="1">
    <citation type="submission" date="2023-06" db="EMBL/GenBank/DDBJ databases">
        <authorList>
            <person name="Kurt Z."/>
        </authorList>
    </citation>
    <scope>NUCLEOTIDE SEQUENCE</scope>
</reference>
<accession>A0AA86NC83</accession>
<keyword evidence="3" id="KW-1185">Reference proteome</keyword>
<evidence type="ECO:0000313" key="2">
    <source>
        <dbReference type="EMBL" id="CAL6099439.1"/>
    </source>
</evidence>
<dbReference type="Proteomes" id="UP001642409">
    <property type="component" value="Unassembled WGS sequence"/>
</dbReference>
<dbReference type="AlphaFoldDB" id="A0AA86NC83"/>
<comment type="caution">
    <text evidence="1">The sequence shown here is derived from an EMBL/GenBank/DDBJ whole genome shotgun (WGS) entry which is preliminary data.</text>
</comment>
<reference evidence="2 3" key="2">
    <citation type="submission" date="2024-07" db="EMBL/GenBank/DDBJ databases">
        <authorList>
            <person name="Akdeniz Z."/>
        </authorList>
    </citation>
    <scope>NUCLEOTIDE SEQUENCE [LARGE SCALE GENOMIC DNA]</scope>
</reference>
<organism evidence="1">
    <name type="scientific">Hexamita inflata</name>
    <dbReference type="NCBI Taxonomy" id="28002"/>
    <lineage>
        <taxon>Eukaryota</taxon>
        <taxon>Metamonada</taxon>
        <taxon>Diplomonadida</taxon>
        <taxon>Hexamitidae</taxon>
        <taxon>Hexamitinae</taxon>
        <taxon>Hexamita</taxon>
    </lineage>
</organism>
<evidence type="ECO:0000313" key="3">
    <source>
        <dbReference type="Proteomes" id="UP001642409"/>
    </source>
</evidence>
<dbReference type="EMBL" id="CAXDID020000520">
    <property type="protein sequence ID" value="CAL6099439.1"/>
    <property type="molecule type" value="Genomic_DNA"/>
</dbReference>